<protein>
    <submittedName>
        <fullName evidence="3">M15 family metallopeptidase</fullName>
        <ecNumber evidence="3">3.4.17.-</ecNumber>
    </submittedName>
</protein>
<proteinExistence type="predicted"/>
<dbReference type="PANTHER" id="PTHR34385">
    <property type="entry name" value="D-ALANYL-D-ALANINE CARBOXYPEPTIDASE"/>
    <property type="match status" value="1"/>
</dbReference>
<accession>A0ABW2PT05</accession>
<dbReference type="InterPro" id="IPR058193">
    <property type="entry name" value="VanY/YodJ_core_dom"/>
</dbReference>
<evidence type="ECO:0000256" key="1">
    <source>
        <dbReference type="SAM" id="SignalP"/>
    </source>
</evidence>
<keyword evidence="1" id="KW-0732">Signal</keyword>
<keyword evidence="3" id="KW-0645">Protease</keyword>
<sequence>MKSLRILIICLLLFQMSPVTAASSSPQPGYTIKTTYLYGRAMQSSPILKTLRTNVPVRYTTYNRSWSNVYIGSAKYFTPTANLKAGIPKMPTADRLRLVNKTYGLPSTYRSPQLVTLTVPTVYQKGSERTLMTAEAAYALAKLYYAGRKQGHTLYALSAYRSYSTQKSLYTYWVNTRGVSYASKYVARPGHSEHQTGLAVDMTSQRMKLGLYESFDQSPEGKWMIQNAHLYGFIVRYPKGKEKITGYNYEPWHLRYVGVNEATMMKQKNWAFEEWWIKR</sequence>
<dbReference type="PANTHER" id="PTHR34385:SF1">
    <property type="entry name" value="PEPTIDOGLYCAN L-ALANYL-D-GLUTAMATE ENDOPEPTIDASE CWLK"/>
    <property type="match status" value="1"/>
</dbReference>
<feature type="chain" id="PRO_5047186700" evidence="1">
    <location>
        <begin position="22"/>
        <end position="279"/>
    </location>
</feature>
<organism evidence="3 4">
    <name type="scientific">Exiguobacterium aestuarii</name>
    <dbReference type="NCBI Taxonomy" id="273527"/>
    <lineage>
        <taxon>Bacteria</taxon>
        <taxon>Bacillati</taxon>
        <taxon>Bacillota</taxon>
        <taxon>Bacilli</taxon>
        <taxon>Bacillales</taxon>
        <taxon>Bacillales Family XII. Incertae Sedis</taxon>
        <taxon>Exiguobacterium</taxon>
    </lineage>
</organism>
<dbReference type="InterPro" id="IPR003709">
    <property type="entry name" value="VanY-like_core_dom"/>
</dbReference>
<dbReference type="CDD" id="cd14852">
    <property type="entry name" value="LD-carboxypeptidase"/>
    <property type="match status" value="1"/>
</dbReference>
<feature type="signal peptide" evidence="1">
    <location>
        <begin position="1"/>
        <end position="21"/>
    </location>
</feature>
<dbReference type="EMBL" id="JBHTCE010000002">
    <property type="protein sequence ID" value="MFC7390713.1"/>
    <property type="molecule type" value="Genomic_DNA"/>
</dbReference>
<evidence type="ECO:0000313" key="3">
    <source>
        <dbReference type="EMBL" id="MFC7390713.1"/>
    </source>
</evidence>
<dbReference type="SUPFAM" id="SSF55166">
    <property type="entry name" value="Hedgehog/DD-peptidase"/>
    <property type="match status" value="1"/>
</dbReference>
<dbReference type="Gene3D" id="3.30.1380.10">
    <property type="match status" value="1"/>
</dbReference>
<dbReference type="GO" id="GO:0004180">
    <property type="term" value="F:carboxypeptidase activity"/>
    <property type="evidence" value="ECO:0007669"/>
    <property type="project" value="UniProtKB-KW"/>
</dbReference>
<dbReference type="InterPro" id="IPR052179">
    <property type="entry name" value="DD-CPase-like"/>
</dbReference>
<dbReference type="EC" id="3.4.17.-" evidence="3"/>
<evidence type="ECO:0000259" key="2">
    <source>
        <dbReference type="Pfam" id="PF02557"/>
    </source>
</evidence>
<reference evidence="4" key="1">
    <citation type="journal article" date="2019" name="Int. J. Syst. Evol. Microbiol.">
        <title>The Global Catalogue of Microorganisms (GCM) 10K type strain sequencing project: providing services to taxonomists for standard genome sequencing and annotation.</title>
        <authorList>
            <consortium name="The Broad Institute Genomics Platform"/>
            <consortium name="The Broad Institute Genome Sequencing Center for Infectious Disease"/>
            <person name="Wu L."/>
            <person name="Ma J."/>
        </authorList>
    </citation>
    <scope>NUCLEOTIDE SEQUENCE [LARGE SCALE GENOMIC DNA]</scope>
    <source>
        <strain evidence="4">CCUG 55590</strain>
    </source>
</reference>
<dbReference type="RefSeq" id="WP_214790135.1">
    <property type="nucleotide sequence ID" value="NZ_JANIEL010000095.1"/>
</dbReference>
<evidence type="ECO:0000313" key="4">
    <source>
        <dbReference type="Proteomes" id="UP001596439"/>
    </source>
</evidence>
<dbReference type="Pfam" id="PF02557">
    <property type="entry name" value="VanY"/>
    <property type="match status" value="1"/>
</dbReference>
<keyword evidence="3" id="KW-0378">Hydrolase</keyword>
<dbReference type="InterPro" id="IPR009045">
    <property type="entry name" value="Zn_M74/Hedgehog-like"/>
</dbReference>
<dbReference type="Proteomes" id="UP001596439">
    <property type="component" value="Unassembled WGS sequence"/>
</dbReference>
<comment type="caution">
    <text evidence="3">The sequence shown here is derived from an EMBL/GenBank/DDBJ whole genome shotgun (WGS) entry which is preliminary data.</text>
</comment>
<name>A0ABW2PT05_9BACL</name>
<feature type="domain" description="D-alanyl-D-alanine carboxypeptidase-like core" evidence="2">
    <location>
        <begin position="131"/>
        <end position="258"/>
    </location>
</feature>
<gene>
    <name evidence="3" type="ORF">ACFQO8_11220</name>
</gene>
<keyword evidence="3" id="KW-0121">Carboxypeptidase</keyword>
<keyword evidence="4" id="KW-1185">Reference proteome</keyword>